<dbReference type="PROSITE" id="PS50949">
    <property type="entry name" value="HTH_GNTR"/>
    <property type="match status" value="1"/>
</dbReference>
<organism evidence="5 6">
    <name type="scientific">Trueperella bernardiae</name>
    <dbReference type="NCBI Taxonomy" id="59561"/>
    <lineage>
        <taxon>Bacteria</taxon>
        <taxon>Bacillati</taxon>
        <taxon>Actinomycetota</taxon>
        <taxon>Actinomycetes</taxon>
        <taxon>Actinomycetales</taxon>
        <taxon>Actinomycetaceae</taxon>
        <taxon>Trueperella</taxon>
    </lineage>
</organism>
<dbReference type="PATRIC" id="fig|59561.3.peg.566"/>
<dbReference type="SUPFAM" id="SSF46785">
    <property type="entry name" value="Winged helix' DNA-binding domain"/>
    <property type="match status" value="1"/>
</dbReference>
<dbReference type="GO" id="GO:0003700">
    <property type="term" value="F:DNA-binding transcription factor activity"/>
    <property type="evidence" value="ECO:0007669"/>
    <property type="project" value="InterPro"/>
</dbReference>
<keyword evidence="2" id="KW-0238">DNA-binding</keyword>
<dbReference type="InterPro" id="IPR036390">
    <property type="entry name" value="WH_DNA-bd_sf"/>
</dbReference>
<dbReference type="EMBL" id="LNIZ01000002">
    <property type="protein sequence ID" value="KTF04589.1"/>
    <property type="molecule type" value="Genomic_DNA"/>
</dbReference>
<sequence length="128" mass="14381">MYVDFEAGIPIWMQLVDEFTRRIVSGAWAPGARVPSVRELAAELGVNPNTAQRALAELERRELCRTERTAGRFITDSAERVDALRIELAQLSADDYIRAARGLGLTHEQAQQLITSSWHSYDLNPEGR</sequence>
<feature type="domain" description="HTH gntR-type" evidence="4">
    <location>
        <begin position="9"/>
        <end position="77"/>
    </location>
</feature>
<dbReference type="Gene3D" id="1.10.10.10">
    <property type="entry name" value="Winged helix-like DNA-binding domain superfamily/Winged helix DNA-binding domain"/>
    <property type="match status" value="1"/>
</dbReference>
<keyword evidence="3" id="KW-0804">Transcription</keyword>
<dbReference type="SMART" id="SM00345">
    <property type="entry name" value="HTH_GNTR"/>
    <property type="match status" value="1"/>
</dbReference>
<dbReference type="CDD" id="cd07377">
    <property type="entry name" value="WHTH_GntR"/>
    <property type="match status" value="1"/>
</dbReference>
<keyword evidence="1" id="KW-0805">Transcription regulation</keyword>
<gene>
    <name evidence="5" type="primary">ytrA_1</name>
    <name evidence="5" type="ORF">AQZ59_00574</name>
</gene>
<evidence type="ECO:0000256" key="2">
    <source>
        <dbReference type="ARBA" id="ARBA00023125"/>
    </source>
</evidence>
<dbReference type="InterPro" id="IPR036388">
    <property type="entry name" value="WH-like_DNA-bd_sf"/>
</dbReference>
<comment type="caution">
    <text evidence="5">The sequence shown here is derived from an EMBL/GenBank/DDBJ whole genome shotgun (WGS) entry which is preliminary data.</text>
</comment>
<dbReference type="GO" id="GO:0003677">
    <property type="term" value="F:DNA binding"/>
    <property type="evidence" value="ECO:0007669"/>
    <property type="project" value="UniProtKB-KW"/>
</dbReference>
<evidence type="ECO:0000313" key="6">
    <source>
        <dbReference type="Proteomes" id="UP000054404"/>
    </source>
</evidence>
<dbReference type="Pfam" id="PF00392">
    <property type="entry name" value="GntR"/>
    <property type="match status" value="1"/>
</dbReference>
<dbReference type="STRING" id="59561.AQZ59_00574"/>
<evidence type="ECO:0000256" key="3">
    <source>
        <dbReference type="ARBA" id="ARBA00023163"/>
    </source>
</evidence>
<accession>A0A0W1KLP7</accession>
<keyword evidence="6" id="KW-1185">Reference proteome</keyword>
<evidence type="ECO:0000313" key="5">
    <source>
        <dbReference type="EMBL" id="KTF04589.1"/>
    </source>
</evidence>
<dbReference type="InterPro" id="IPR000524">
    <property type="entry name" value="Tscrpt_reg_HTH_GntR"/>
</dbReference>
<dbReference type="PANTHER" id="PTHR38445:SF9">
    <property type="entry name" value="HTH-TYPE TRANSCRIPTIONAL REPRESSOR YTRA"/>
    <property type="match status" value="1"/>
</dbReference>
<dbReference type="PANTHER" id="PTHR38445">
    <property type="entry name" value="HTH-TYPE TRANSCRIPTIONAL REPRESSOR YTRA"/>
    <property type="match status" value="1"/>
</dbReference>
<proteinExistence type="predicted"/>
<evidence type="ECO:0000259" key="4">
    <source>
        <dbReference type="PROSITE" id="PS50949"/>
    </source>
</evidence>
<dbReference type="AlphaFoldDB" id="A0A0W1KLP7"/>
<dbReference type="Proteomes" id="UP000054404">
    <property type="component" value="Unassembled WGS sequence"/>
</dbReference>
<name>A0A0W1KLP7_9ACTO</name>
<reference evidence="5 6" key="1">
    <citation type="submission" date="2015-11" db="EMBL/GenBank/DDBJ databases">
        <title>Draft Genome Sequence of the Type Strain Trueperella bernardiae LCDC 89-0504T, Isolated from Blood Culture.</title>
        <authorList>
            <person name="Bernier A.-M."/>
            <person name="Bernard K."/>
        </authorList>
    </citation>
    <scope>NUCLEOTIDE SEQUENCE [LARGE SCALE GENOMIC DNA]</scope>
    <source>
        <strain evidence="5 6">LCDC 89-0504</strain>
    </source>
</reference>
<evidence type="ECO:0000256" key="1">
    <source>
        <dbReference type="ARBA" id="ARBA00023015"/>
    </source>
</evidence>
<protein>
    <submittedName>
        <fullName evidence="5">HTH-type transcriptional repressor YtrA</fullName>
    </submittedName>
</protein>